<comment type="caution">
    <text evidence="1">The sequence shown here is derived from an EMBL/GenBank/DDBJ whole genome shotgun (WGS) entry which is preliminary data.</text>
</comment>
<accession>G9YR59</accession>
<dbReference type="AlphaFoldDB" id="G9YR59"/>
<evidence type="ECO:0000313" key="1">
    <source>
        <dbReference type="EMBL" id="EHM50286.1"/>
    </source>
</evidence>
<name>G9YR59_FLAPL</name>
<sequence length="49" mass="5140">MPLWGNSPSAYIGPAIVETGRTLSGFMELLTPAGRCPAGAPLFHSNKPK</sequence>
<dbReference type="HOGENOM" id="CLU_3135940_0_0_9"/>
<protein>
    <submittedName>
        <fullName evidence="1">Uncharacterized protein</fullName>
    </submittedName>
</protein>
<evidence type="ECO:0000313" key="2">
    <source>
        <dbReference type="Proteomes" id="UP000004459"/>
    </source>
</evidence>
<reference evidence="1 2" key="1">
    <citation type="submission" date="2011-08" db="EMBL/GenBank/DDBJ databases">
        <authorList>
            <person name="Weinstock G."/>
            <person name="Sodergren E."/>
            <person name="Clifton S."/>
            <person name="Fulton L."/>
            <person name="Fulton B."/>
            <person name="Courtney L."/>
            <person name="Fronick C."/>
            <person name="Harrison M."/>
            <person name="Strong C."/>
            <person name="Farmer C."/>
            <person name="Delahaunty K."/>
            <person name="Markovic C."/>
            <person name="Hall O."/>
            <person name="Minx P."/>
            <person name="Tomlinson C."/>
            <person name="Mitreva M."/>
            <person name="Hou S."/>
            <person name="Chen J."/>
            <person name="Wollam A."/>
            <person name="Pepin K.H."/>
            <person name="Johnson M."/>
            <person name="Bhonagiri V."/>
            <person name="Zhang X."/>
            <person name="Suruliraj S."/>
            <person name="Warren W."/>
            <person name="Chinwalla A."/>
            <person name="Mardis E.R."/>
            <person name="Wilson R.K."/>
        </authorList>
    </citation>
    <scope>NUCLEOTIDE SEQUENCE [LARGE SCALE GENOMIC DNA]</scope>
    <source>
        <strain evidence="1 2">ATCC 29863</strain>
    </source>
</reference>
<proteinExistence type="predicted"/>
<dbReference type="EMBL" id="AGCK01000154">
    <property type="protein sequence ID" value="EHM50286.1"/>
    <property type="molecule type" value="Genomic_DNA"/>
</dbReference>
<gene>
    <name evidence="1" type="ORF">HMPREF0372_02002</name>
</gene>
<dbReference type="Proteomes" id="UP000004459">
    <property type="component" value="Unassembled WGS sequence"/>
</dbReference>
<organism evidence="1 2">
    <name type="scientific">Flavonifractor plautii ATCC 29863</name>
    <dbReference type="NCBI Taxonomy" id="411475"/>
    <lineage>
        <taxon>Bacteria</taxon>
        <taxon>Bacillati</taxon>
        <taxon>Bacillota</taxon>
        <taxon>Clostridia</taxon>
        <taxon>Eubacteriales</taxon>
        <taxon>Oscillospiraceae</taxon>
        <taxon>Flavonifractor</taxon>
    </lineage>
</organism>